<dbReference type="GO" id="GO:0016740">
    <property type="term" value="F:transferase activity"/>
    <property type="evidence" value="ECO:0007669"/>
    <property type="project" value="UniProtKB-KW"/>
</dbReference>
<evidence type="ECO:0000259" key="7">
    <source>
        <dbReference type="Pfam" id="PF00884"/>
    </source>
</evidence>
<comment type="caution">
    <text evidence="8">The sequence shown here is derived from an EMBL/GenBank/DDBJ whole genome shotgun (WGS) entry which is preliminary data.</text>
</comment>
<sequence length="646" mass="71462">MVEIASDPASSITPRATVTSAAAANRRDGYAWATVRLGNLLILAILTVLATEWIARGNLHEALRFLIASDRPGLAAVGILFLLFTATDALLGRAYQSALILVPLAVIPAFISAQKQLFLSDPLYPSDMLFGRQILQLLPVMVAARPYLAVAIGCCLVAALVALVYLWFFAWRRFPSLSRPAKLFRLLVGLPLIGGFLSLMDYAEYSPLRDRLNIIPMMWDQRENYLHNGFLLAFAFNLPMANVTAPEGYGAQAIDSIPAGNAPVAGSGTTGHPDVIMLMSESLWDPTRLSNVRLSPDPMPTIRKNASGNVFSPEFGGMTANVEFEALTGFSNAFLPYGSIPYQQYVRRPLPSLATFFRSKGYVAKSFHPFQSWFWNRANVYEAFGFESFLSEENMPVMDKRGIFASDEALTKEIMRAADNTREPFFFFGVTLQGHGPYEPHRYGKNTIAIDGPTLSASSTQSLATYAQGVREADQSLKMLMDWAKKRRRETIVVIFGDHLPPLGNVYPESGYMPDQVATRSAPVDVMKREHETPLVVWSSKRGVQKDLGSISPAFLPYHVVKLAGYEHPFYTGVLGAVHDRYDAIDRYQLVDSSGGATSDWSKAGKTVDPLVRDYRYLQHDAIFGDGFGTERFFPEQAERVTAPTS</sequence>
<dbReference type="CDD" id="cd16015">
    <property type="entry name" value="LTA_synthase"/>
    <property type="match status" value="1"/>
</dbReference>
<evidence type="ECO:0000313" key="9">
    <source>
        <dbReference type="Proteomes" id="UP000252582"/>
    </source>
</evidence>
<dbReference type="AlphaFoldDB" id="A0A6I7HRW8"/>
<comment type="subcellular location">
    <subcellularLocation>
        <location evidence="1">Cell membrane</location>
        <topology evidence="1">Multi-pass membrane protein</topology>
    </subcellularLocation>
</comment>
<protein>
    <submittedName>
        <fullName evidence="8">Phosphoglycerol transferase MdoB-like AlkP superfamily enzyme</fullName>
    </submittedName>
</protein>
<evidence type="ECO:0000256" key="2">
    <source>
        <dbReference type="ARBA" id="ARBA00022475"/>
    </source>
</evidence>
<evidence type="ECO:0000256" key="5">
    <source>
        <dbReference type="ARBA" id="ARBA00023136"/>
    </source>
</evidence>
<feature type="transmembrane region" description="Helical" evidence="6">
    <location>
        <begin position="98"/>
        <end position="118"/>
    </location>
</feature>
<evidence type="ECO:0000313" key="8">
    <source>
        <dbReference type="EMBL" id="RCW28506.1"/>
    </source>
</evidence>
<dbReference type="SUPFAM" id="SSF53649">
    <property type="entry name" value="Alkaline phosphatase-like"/>
    <property type="match status" value="1"/>
</dbReference>
<feature type="domain" description="Sulfatase N-terminal" evidence="7">
    <location>
        <begin position="273"/>
        <end position="566"/>
    </location>
</feature>
<evidence type="ECO:0000256" key="3">
    <source>
        <dbReference type="ARBA" id="ARBA00022692"/>
    </source>
</evidence>
<organism evidence="8 9">
    <name type="scientific">Ciceribacter lividus</name>
    <dbReference type="NCBI Taxonomy" id="1197950"/>
    <lineage>
        <taxon>Bacteria</taxon>
        <taxon>Pseudomonadati</taxon>
        <taxon>Pseudomonadota</taxon>
        <taxon>Alphaproteobacteria</taxon>
        <taxon>Hyphomicrobiales</taxon>
        <taxon>Rhizobiaceae</taxon>
        <taxon>Ciceribacter</taxon>
    </lineage>
</organism>
<dbReference type="EMBL" id="QPIX01000001">
    <property type="protein sequence ID" value="RCW28506.1"/>
    <property type="molecule type" value="Genomic_DNA"/>
</dbReference>
<accession>A0A6I7HRW8</accession>
<dbReference type="InterPro" id="IPR050448">
    <property type="entry name" value="OpgB/LTA_synthase_biosynth"/>
</dbReference>
<keyword evidence="8" id="KW-0808">Transferase</keyword>
<dbReference type="RefSeq" id="WP_245415494.1">
    <property type="nucleotide sequence ID" value="NZ_QPIX01000001.1"/>
</dbReference>
<dbReference type="PANTHER" id="PTHR47371">
    <property type="entry name" value="LIPOTEICHOIC ACID SYNTHASE"/>
    <property type="match status" value="1"/>
</dbReference>
<name>A0A6I7HRW8_9HYPH</name>
<feature type="transmembrane region" description="Helical" evidence="6">
    <location>
        <begin position="183"/>
        <end position="203"/>
    </location>
</feature>
<feature type="transmembrane region" description="Helical" evidence="6">
    <location>
        <begin position="35"/>
        <end position="54"/>
    </location>
</feature>
<keyword evidence="2" id="KW-1003">Cell membrane</keyword>
<keyword evidence="3 6" id="KW-0812">Transmembrane</keyword>
<keyword evidence="9" id="KW-1185">Reference proteome</keyword>
<dbReference type="InterPro" id="IPR000917">
    <property type="entry name" value="Sulfatase_N"/>
</dbReference>
<feature type="transmembrane region" description="Helical" evidence="6">
    <location>
        <begin position="74"/>
        <end position="91"/>
    </location>
</feature>
<gene>
    <name evidence="8" type="ORF">DFR48_101520</name>
</gene>
<dbReference type="Proteomes" id="UP000252582">
    <property type="component" value="Unassembled WGS sequence"/>
</dbReference>
<keyword evidence="4 6" id="KW-1133">Transmembrane helix</keyword>
<proteinExistence type="predicted"/>
<feature type="transmembrane region" description="Helical" evidence="6">
    <location>
        <begin position="147"/>
        <end position="171"/>
    </location>
</feature>
<evidence type="ECO:0000256" key="6">
    <source>
        <dbReference type="SAM" id="Phobius"/>
    </source>
</evidence>
<dbReference type="Gene3D" id="3.40.720.10">
    <property type="entry name" value="Alkaline Phosphatase, subunit A"/>
    <property type="match status" value="1"/>
</dbReference>
<dbReference type="GO" id="GO:0005886">
    <property type="term" value="C:plasma membrane"/>
    <property type="evidence" value="ECO:0007669"/>
    <property type="project" value="UniProtKB-SubCell"/>
</dbReference>
<dbReference type="Pfam" id="PF00884">
    <property type="entry name" value="Sulfatase"/>
    <property type="match status" value="1"/>
</dbReference>
<dbReference type="InterPro" id="IPR017850">
    <property type="entry name" value="Alkaline_phosphatase_core_sf"/>
</dbReference>
<reference evidence="8 9" key="1">
    <citation type="submission" date="2018-07" db="EMBL/GenBank/DDBJ databases">
        <title>Genomic Encyclopedia of Type Strains, Phase IV (KMG-IV): sequencing the most valuable type-strain genomes for metagenomic binning, comparative biology and taxonomic classification.</title>
        <authorList>
            <person name="Goeker M."/>
        </authorList>
    </citation>
    <scope>NUCLEOTIDE SEQUENCE [LARGE SCALE GENOMIC DNA]</scope>
    <source>
        <strain evidence="8 9">DSM 25528</strain>
    </source>
</reference>
<evidence type="ECO:0000256" key="1">
    <source>
        <dbReference type="ARBA" id="ARBA00004651"/>
    </source>
</evidence>
<keyword evidence="5 6" id="KW-0472">Membrane</keyword>
<dbReference type="PANTHER" id="PTHR47371:SF3">
    <property type="entry name" value="PHOSPHOGLYCEROL TRANSFERASE I"/>
    <property type="match status" value="1"/>
</dbReference>
<evidence type="ECO:0000256" key="4">
    <source>
        <dbReference type="ARBA" id="ARBA00022989"/>
    </source>
</evidence>